<evidence type="ECO:0000256" key="2">
    <source>
        <dbReference type="ARBA" id="ARBA00022475"/>
    </source>
</evidence>
<evidence type="ECO:0000313" key="9">
    <source>
        <dbReference type="Proteomes" id="UP000190657"/>
    </source>
</evidence>
<evidence type="ECO:0000256" key="5">
    <source>
        <dbReference type="ARBA" id="ARBA00023136"/>
    </source>
</evidence>
<feature type="transmembrane region" description="Helical" evidence="6">
    <location>
        <begin position="458"/>
        <end position="477"/>
    </location>
</feature>
<feature type="transmembrane region" description="Helical" evidence="6">
    <location>
        <begin position="421"/>
        <end position="446"/>
    </location>
</feature>
<keyword evidence="3 6" id="KW-0812">Transmembrane</keyword>
<dbReference type="InterPro" id="IPR052159">
    <property type="entry name" value="Competence_DNA_uptake"/>
</dbReference>
<dbReference type="AlphaFoldDB" id="A0A1T4KLM2"/>
<dbReference type="InterPro" id="IPR004477">
    <property type="entry name" value="ComEC_N"/>
</dbReference>
<evidence type="ECO:0000256" key="3">
    <source>
        <dbReference type="ARBA" id="ARBA00022692"/>
    </source>
</evidence>
<dbReference type="Proteomes" id="UP000190657">
    <property type="component" value="Unassembled WGS sequence"/>
</dbReference>
<protein>
    <submittedName>
        <fullName evidence="8">ComEC/Rec2-related protein</fullName>
    </submittedName>
</protein>
<feature type="transmembrane region" description="Helical" evidence="6">
    <location>
        <begin position="40"/>
        <end position="58"/>
    </location>
</feature>
<feature type="transmembrane region" description="Helical" evidence="6">
    <location>
        <begin position="360"/>
        <end position="385"/>
    </location>
</feature>
<name>A0A1T4KLM2_9FIRM</name>
<dbReference type="STRING" id="290054.SAMN02745114_00529"/>
<proteinExistence type="predicted"/>
<dbReference type="PANTHER" id="PTHR30619:SF1">
    <property type="entry name" value="RECOMBINATION PROTEIN 2"/>
    <property type="match status" value="1"/>
</dbReference>
<dbReference type="EMBL" id="FUWW01000004">
    <property type="protein sequence ID" value="SJZ43294.1"/>
    <property type="molecule type" value="Genomic_DNA"/>
</dbReference>
<gene>
    <name evidence="8" type="ORF">SAMN02745114_00529</name>
</gene>
<evidence type="ECO:0000256" key="1">
    <source>
        <dbReference type="ARBA" id="ARBA00004651"/>
    </source>
</evidence>
<sequence length="675" mass="74081">MATTLFALCFIKYEYIFLLTVGLAVIFIASLIMPNFRQAVVVPLSLASAVFACLLFVATTQTTVEPVRSLENQTAECEFYVIDNGTVGDRSKTYSAKIVKMDGKDVNFKSALYLDKKVNLRPYTIAKGKLKFYSVGKDGFSSYGKYADGIYISAKCNLTECFGERVNSPMRYVVALRQNIRDKLSYLMSGKEGGLSVALITGDKSYLDRDVKTAFMYSGTSHIMAVSGLHLSVIIGALLFIFKKLKISHKISSLICIASVILYMGLAGFSGSVTRAGIMLVVMLSAGLFSMRGDSLNSLGVAVTIMCIANPYCVTDVGTDLSVLSVLSLVTVYPFFASKLQTHYVDPIDKTSKEKLTDGIHSVFAIFYTSVCVFVFTIPVLYIFFGYASIAGMVSNLLAVPLGGLCVVMSFLTYFVSLFGIIPLTAFAVLLATKCDALLIDFCMLFRGLNNAVLGFDYVFGLCLAVVLVLFGIAFVFSNKHLFKKMAAISLVFVAVFMSVATACNYNSLTLRVFPHGATVCSYKGVTVVYGVNTSDDFYSVSRYLQNNAISVDYLVIQRSYSYPAKLSNYTGVNVLLCDGFSDSILVGGRYNNLEVQNTYNVSLDDGFGFCYNQGDIAFYFNDVTIGSTDDCDIKISSSKIIDPKGLVEFKGDTVVYKIKDKNSFEVRRLNQWQK</sequence>
<evidence type="ECO:0000313" key="8">
    <source>
        <dbReference type="EMBL" id="SJZ43294.1"/>
    </source>
</evidence>
<evidence type="ECO:0000256" key="6">
    <source>
        <dbReference type="SAM" id="Phobius"/>
    </source>
</evidence>
<keyword evidence="5 6" id="KW-0472">Membrane</keyword>
<accession>A0A1T4KLM2</accession>
<evidence type="ECO:0000259" key="7">
    <source>
        <dbReference type="Pfam" id="PF03772"/>
    </source>
</evidence>
<dbReference type="PANTHER" id="PTHR30619">
    <property type="entry name" value="DNA INTERNALIZATION/COMPETENCE PROTEIN COMEC/REC2"/>
    <property type="match status" value="1"/>
</dbReference>
<feature type="transmembrane region" description="Helical" evidence="6">
    <location>
        <begin position="222"/>
        <end position="242"/>
    </location>
</feature>
<organism evidence="8 9">
    <name type="scientific">Eubacterium coprostanoligenes</name>
    <dbReference type="NCBI Taxonomy" id="290054"/>
    <lineage>
        <taxon>Bacteria</taxon>
        <taxon>Bacillati</taxon>
        <taxon>Bacillota</taxon>
        <taxon>Clostridia</taxon>
        <taxon>Eubacteriales</taxon>
        <taxon>Eubacteriaceae</taxon>
        <taxon>Eubacterium</taxon>
    </lineage>
</organism>
<keyword evidence="2" id="KW-1003">Cell membrane</keyword>
<reference evidence="9" key="1">
    <citation type="submission" date="2017-02" db="EMBL/GenBank/DDBJ databases">
        <authorList>
            <person name="Varghese N."/>
            <person name="Submissions S."/>
        </authorList>
    </citation>
    <scope>NUCLEOTIDE SEQUENCE [LARGE SCALE GENOMIC DNA]</scope>
    <source>
        <strain evidence="9">ATCC 51222</strain>
    </source>
</reference>
<feature type="transmembrane region" description="Helical" evidence="6">
    <location>
        <begin position="483"/>
        <end position="504"/>
    </location>
</feature>
<feature type="transmembrane region" description="Helical" evidence="6">
    <location>
        <begin position="254"/>
        <end position="284"/>
    </location>
</feature>
<dbReference type="GO" id="GO:0005886">
    <property type="term" value="C:plasma membrane"/>
    <property type="evidence" value="ECO:0007669"/>
    <property type="project" value="UniProtKB-SubCell"/>
</dbReference>
<dbReference type="NCBIfam" id="TIGR00360">
    <property type="entry name" value="ComEC_N-term"/>
    <property type="match status" value="1"/>
</dbReference>
<feature type="domain" description="ComEC/Rec2-related protein" evidence="7">
    <location>
        <begin position="199"/>
        <end position="477"/>
    </location>
</feature>
<feature type="transmembrane region" description="Helical" evidence="6">
    <location>
        <begin position="397"/>
        <end position="415"/>
    </location>
</feature>
<dbReference type="Pfam" id="PF03772">
    <property type="entry name" value="Competence"/>
    <property type="match status" value="1"/>
</dbReference>
<evidence type="ECO:0000256" key="4">
    <source>
        <dbReference type="ARBA" id="ARBA00022989"/>
    </source>
</evidence>
<keyword evidence="4 6" id="KW-1133">Transmembrane helix</keyword>
<keyword evidence="9" id="KW-1185">Reference proteome</keyword>
<comment type="subcellular location">
    <subcellularLocation>
        <location evidence="1">Cell membrane</location>
        <topology evidence="1">Multi-pass membrane protein</topology>
    </subcellularLocation>
</comment>
<feature type="transmembrane region" description="Helical" evidence="6">
    <location>
        <begin position="15"/>
        <end position="33"/>
    </location>
</feature>